<name>A0A2G8RLG7_9APHY</name>
<keyword evidence="6 8" id="KW-1133">Transmembrane helix</keyword>
<evidence type="ECO:0000256" key="3">
    <source>
        <dbReference type="ARBA" id="ARBA00022448"/>
    </source>
</evidence>
<keyword evidence="4" id="KW-0533">Nickel</keyword>
<evidence type="ECO:0000256" key="4">
    <source>
        <dbReference type="ARBA" id="ARBA00022596"/>
    </source>
</evidence>
<feature type="region of interest" description="Disordered" evidence="9">
    <location>
        <begin position="189"/>
        <end position="214"/>
    </location>
</feature>
<dbReference type="PANTHER" id="PTHR31611:SF0">
    <property type="entry name" value="HIGH-AFFINITY NICKEL TRANSPORT PROTEIN NIC1"/>
    <property type="match status" value="1"/>
</dbReference>
<keyword evidence="5 8" id="KW-0812">Transmembrane</keyword>
<gene>
    <name evidence="10" type="ORF">GSI_15052</name>
</gene>
<dbReference type="GO" id="GO:0005886">
    <property type="term" value="C:plasma membrane"/>
    <property type="evidence" value="ECO:0007669"/>
    <property type="project" value="UniProtKB-SubCell"/>
</dbReference>
<keyword evidence="7 8" id="KW-0472">Membrane</keyword>
<evidence type="ECO:0000256" key="6">
    <source>
        <dbReference type="ARBA" id="ARBA00022989"/>
    </source>
</evidence>
<dbReference type="AlphaFoldDB" id="A0A2G8RLG7"/>
<evidence type="ECO:0000256" key="7">
    <source>
        <dbReference type="ARBA" id="ARBA00023136"/>
    </source>
</evidence>
<evidence type="ECO:0000256" key="8">
    <source>
        <dbReference type="RuleBase" id="RU362101"/>
    </source>
</evidence>
<organism evidence="10 11">
    <name type="scientific">Ganoderma sinense ZZ0214-1</name>
    <dbReference type="NCBI Taxonomy" id="1077348"/>
    <lineage>
        <taxon>Eukaryota</taxon>
        <taxon>Fungi</taxon>
        <taxon>Dikarya</taxon>
        <taxon>Basidiomycota</taxon>
        <taxon>Agaricomycotina</taxon>
        <taxon>Agaricomycetes</taxon>
        <taxon>Polyporales</taxon>
        <taxon>Polyporaceae</taxon>
        <taxon>Ganoderma</taxon>
    </lineage>
</organism>
<feature type="transmembrane region" description="Helical" evidence="8">
    <location>
        <begin position="239"/>
        <end position="262"/>
    </location>
</feature>
<feature type="transmembrane region" description="Helical" evidence="8">
    <location>
        <begin position="141"/>
        <end position="167"/>
    </location>
</feature>
<dbReference type="Pfam" id="PF03824">
    <property type="entry name" value="NicO"/>
    <property type="match status" value="2"/>
</dbReference>
<evidence type="ECO:0000256" key="5">
    <source>
        <dbReference type="ARBA" id="ARBA00022692"/>
    </source>
</evidence>
<keyword evidence="3 8" id="KW-0813">Transport</keyword>
<comment type="similarity">
    <text evidence="2 8">Belongs to the NiCoT transporter (TC 2.A.52) family.</text>
</comment>
<dbReference type="InterPro" id="IPR011541">
    <property type="entry name" value="Ni/Co_transpt_high_affinity"/>
</dbReference>
<feature type="transmembrane region" description="Helical" evidence="8">
    <location>
        <begin position="75"/>
        <end position="97"/>
    </location>
</feature>
<dbReference type="PANTHER" id="PTHR31611">
    <property type="entry name" value="HIGH-AFFINITY NICKEL TRANSPORT PROTEIN NIC1"/>
    <property type="match status" value="1"/>
</dbReference>
<feature type="compositionally biased region" description="Polar residues" evidence="9">
    <location>
        <begin position="320"/>
        <end position="330"/>
    </location>
</feature>
<protein>
    <recommendedName>
        <fullName evidence="8">Nickel/cobalt efflux system</fullName>
    </recommendedName>
</protein>
<feature type="transmembrane region" description="Helical" evidence="8">
    <location>
        <begin position="277"/>
        <end position="300"/>
    </location>
</feature>
<feature type="transmembrane region" description="Helical" evidence="8">
    <location>
        <begin position="457"/>
        <end position="480"/>
    </location>
</feature>
<feature type="transmembrane region" description="Helical" evidence="8">
    <location>
        <begin position="104"/>
        <end position="121"/>
    </location>
</feature>
<dbReference type="EMBL" id="AYKW01000069">
    <property type="protein sequence ID" value="PIL22364.1"/>
    <property type="molecule type" value="Genomic_DNA"/>
</dbReference>
<comment type="subcellular location">
    <subcellularLocation>
        <location evidence="8">Cell membrane</location>
        <topology evidence="8">Multi-pass membrane protein</topology>
    </subcellularLocation>
    <subcellularLocation>
        <location evidence="1">Endomembrane system</location>
        <topology evidence="1">Multi-pass membrane protein</topology>
    </subcellularLocation>
</comment>
<evidence type="ECO:0000256" key="1">
    <source>
        <dbReference type="ARBA" id="ARBA00004127"/>
    </source>
</evidence>
<keyword evidence="11" id="KW-1185">Reference proteome</keyword>
<dbReference type="GO" id="GO:0012505">
    <property type="term" value="C:endomembrane system"/>
    <property type="evidence" value="ECO:0007669"/>
    <property type="project" value="UniProtKB-SubCell"/>
</dbReference>
<sequence length="495" mass="52563">MLGLNEDLSLSCTPSTAERTASGISFAALGIARVQPAVLHLLDQLALVICDPMAWRLGSLHPIYLPRLTLFGRSAVLLAAELLANVVCWIATAILFGRTPETRPILSLALLAWTIGLRHALDADHISAIDNATRSLINMGQLPVTCGLFFSLGHSTIVIVVNVAIAISTDVYDRMQGVGEVGGINFAETPSERSARGDATAEADEPEDADHGSHQNTIMMKLIGPVVTFVDRPWKMYPVGVLFGFGFDTASSIALLAISAIAKRDPSGGQINPADVIVLPLLFTVGMTLIDSLDSIIMLYSYAGFPERTLANFERPPTGRGSSARPSDASQAALEPNAASSTGVDLEALAEPVPKPASKPKDDAKGEAVAVAVGKSSDDTPEVHSNLRVKQNAMANLSIILTTMSIVVAFSISLITIMGLIGEQCTPCQNAANAPDGGGLAGRWWRGWANANDNSGYIGAAIVASFVFVVSSWYGCRFLYRKWHARQNRDGVQAQ</sequence>
<feature type="region of interest" description="Disordered" evidence="9">
    <location>
        <begin position="313"/>
        <end position="342"/>
    </location>
</feature>
<accession>A0A2G8RLG7</accession>
<dbReference type="Proteomes" id="UP000230002">
    <property type="component" value="Unassembled WGS sequence"/>
</dbReference>
<comment type="caution">
    <text evidence="10">The sequence shown here is derived from an EMBL/GenBank/DDBJ whole genome shotgun (WGS) entry which is preliminary data.</text>
</comment>
<evidence type="ECO:0000313" key="11">
    <source>
        <dbReference type="Proteomes" id="UP000230002"/>
    </source>
</evidence>
<dbReference type="OrthoDB" id="5197598at2759"/>
<dbReference type="GO" id="GO:0015099">
    <property type="term" value="F:nickel cation transmembrane transporter activity"/>
    <property type="evidence" value="ECO:0007669"/>
    <property type="project" value="UniProtKB-UniRule"/>
</dbReference>
<proteinExistence type="inferred from homology"/>
<feature type="transmembrane region" description="Helical" evidence="8">
    <location>
        <begin position="397"/>
        <end position="421"/>
    </location>
</feature>
<dbReference type="STRING" id="1077348.A0A2G8RLG7"/>
<dbReference type="InterPro" id="IPR004688">
    <property type="entry name" value="Ni/Co_transpt"/>
</dbReference>
<evidence type="ECO:0000256" key="2">
    <source>
        <dbReference type="ARBA" id="ARBA00010892"/>
    </source>
</evidence>
<evidence type="ECO:0000256" key="9">
    <source>
        <dbReference type="SAM" id="MobiDB-lite"/>
    </source>
</evidence>
<reference evidence="10 11" key="1">
    <citation type="journal article" date="2015" name="Sci. Rep.">
        <title>Chromosome-level genome map provides insights into diverse defense mechanisms in the medicinal fungus Ganoderma sinense.</title>
        <authorList>
            <person name="Zhu Y."/>
            <person name="Xu J."/>
            <person name="Sun C."/>
            <person name="Zhou S."/>
            <person name="Xu H."/>
            <person name="Nelson D.R."/>
            <person name="Qian J."/>
            <person name="Song J."/>
            <person name="Luo H."/>
            <person name="Xiang L."/>
            <person name="Li Y."/>
            <person name="Xu Z."/>
            <person name="Ji A."/>
            <person name="Wang L."/>
            <person name="Lu S."/>
            <person name="Hayward A."/>
            <person name="Sun W."/>
            <person name="Li X."/>
            <person name="Schwartz D.C."/>
            <person name="Wang Y."/>
            <person name="Chen S."/>
        </authorList>
    </citation>
    <scope>NUCLEOTIDE SEQUENCE [LARGE SCALE GENOMIC DNA]</scope>
    <source>
        <strain evidence="10 11">ZZ0214-1</strain>
    </source>
</reference>
<evidence type="ECO:0000313" key="10">
    <source>
        <dbReference type="EMBL" id="PIL22364.1"/>
    </source>
</evidence>